<dbReference type="Pfam" id="PF12146">
    <property type="entry name" value="Hydrolase_4"/>
    <property type="match status" value="1"/>
</dbReference>
<dbReference type="AlphaFoldDB" id="A0A9W5LEJ0"/>
<dbReference type="EMBL" id="AMXN01000011">
    <property type="protein sequence ID" value="ELS59248.1"/>
    <property type="molecule type" value="Genomic_DNA"/>
</dbReference>
<protein>
    <submittedName>
        <fullName evidence="3">Proline iminopeptidase</fullName>
    </submittedName>
</protein>
<keyword evidence="4" id="KW-1185">Reference proteome</keyword>
<organism evidence="3 4">
    <name type="scientific">Bacillus inaquosorum KCTC 13429</name>
    <dbReference type="NCBI Taxonomy" id="1236548"/>
    <lineage>
        <taxon>Bacteria</taxon>
        <taxon>Bacillati</taxon>
        <taxon>Bacillota</taxon>
        <taxon>Bacilli</taxon>
        <taxon>Bacillales</taxon>
        <taxon>Bacillaceae</taxon>
        <taxon>Bacillus</taxon>
    </lineage>
</organism>
<dbReference type="GO" id="GO:0016020">
    <property type="term" value="C:membrane"/>
    <property type="evidence" value="ECO:0007669"/>
    <property type="project" value="TreeGrafter"/>
</dbReference>
<name>A0A9W5LEJ0_9BACI</name>
<comment type="caution">
    <text evidence="3">The sequence shown here is derived from an EMBL/GenBank/DDBJ whole genome shotgun (WGS) entry which is preliminary data.</text>
</comment>
<dbReference type="GO" id="GO:0006508">
    <property type="term" value="P:proteolysis"/>
    <property type="evidence" value="ECO:0007669"/>
    <property type="project" value="InterPro"/>
</dbReference>
<dbReference type="GO" id="GO:0008233">
    <property type="term" value="F:peptidase activity"/>
    <property type="evidence" value="ECO:0007669"/>
    <property type="project" value="InterPro"/>
</dbReference>
<evidence type="ECO:0000256" key="1">
    <source>
        <dbReference type="ARBA" id="ARBA00022801"/>
    </source>
</evidence>
<dbReference type="Proteomes" id="UP000011182">
    <property type="component" value="Unassembled WGS sequence"/>
</dbReference>
<dbReference type="InterPro" id="IPR050266">
    <property type="entry name" value="AB_hydrolase_sf"/>
</dbReference>
<dbReference type="InterPro" id="IPR002410">
    <property type="entry name" value="Peptidase_S33"/>
</dbReference>
<sequence>MVQALFLQSLSNSMLINETPCGSRFFVYLSFSCIIRPIISEGLIFMIPEKRSIAIMKELSIENTKQMLMINGADVKNPLLLFLHGGPGTPQSGYVRHYQKELEQRFTVVHWDQRGSGLSYSKRIPHHSMTISHFVKDAIQVTQWLLDHFSKTKLYLAGHSWGSLLALHVLQQHPDLFYAYYGISQVVNPHYEESAAYHYLREMSDTKRVSIVSLLIRFIGPPPWEKDIQHIIYRFCVEMGRGGFTHHRRQSLAILFQMLNGNEYGIKNMHKFLNGQRFTKIHLTDELYNFNAFKSVPSIKVPCFFISGRHDLIVPAEISKQYYQVLEAPEKRWLQFENSAHTPHIEEPSLFASTLSSHALHHL</sequence>
<dbReference type="PRINTS" id="PR00793">
    <property type="entry name" value="PROAMNOPTASE"/>
</dbReference>
<gene>
    <name evidence="3" type="ORF">BSI_42410</name>
</gene>
<dbReference type="InterPro" id="IPR022742">
    <property type="entry name" value="Hydrolase_4"/>
</dbReference>
<reference evidence="3 4" key="1">
    <citation type="journal article" date="2014" name="Syst. Appl. Microbiol.">
        <title>Genomic insights into the taxonomic status of the three subspecies of Bacillus subtilis.</title>
        <authorList>
            <person name="Yi H."/>
            <person name="Chun J."/>
            <person name="Cha C.J."/>
        </authorList>
    </citation>
    <scope>NUCLEOTIDE SEQUENCE [LARGE SCALE GENOMIC DNA]</scope>
    <source>
        <strain evidence="3 4">KCTC 13429</strain>
    </source>
</reference>
<evidence type="ECO:0000313" key="3">
    <source>
        <dbReference type="EMBL" id="ELS59248.1"/>
    </source>
</evidence>
<evidence type="ECO:0000259" key="2">
    <source>
        <dbReference type="Pfam" id="PF12146"/>
    </source>
</evidence>
<accession>A0A9W5LEJ0</accession>
<keyword evidence="1" id="KW-0378">Hydrolase</keyword>
<evidence type="ECO:0000313" key="4">
    <source>
        <dbReference type="Proteomes" id="UP000011182"/>
    </source>
</evidence>
<dbReference type="PANTHER" id="PTHR43798">
    <property type="entry name" value="MONOACYLGLYCEROL LIPASE"/>
    <property type="match status" value="1"/>
</dbReference>
<dbReference type="PANTHER" id="PTHR43798:SF33">
    <property type="entry name" value="HYDROLASE, PUTATIVE (AFU_ORTHOLOGUE AFUA_2G14860)-RELATED"/>
    <property type="match status" value="1"/>
</dbReference>
<proteinExistence type="predicted"/>
<dbReference type="InterPro" id="IPR029058">
    <property type="entry name" value="AB_hydrolase_fold"/>
</dbReference>
<dbReference type="Gene3D" id="3.40.50.1820">
    <property type="entry name" value="alpha/beta hydrolase"/>
    <property type="match status" value="1"/>
</dbReference>
<feature type="domain" description="Serine aminopeptidase S33" evidence="2">
    <location>
        <begin position="81"/>
        <end position="347"/>
    </location>
</feature>
<dbReference type="SUPFAM" id="SSF53474">
    <property type="entry name" value="alpha/beta-Hydrolases"/>
    <property type="match status" value="1"/>
</dbReference>